<name>A0AAV9H626_9PEZI</name>
<feature type="compositionally biased region" description="Polar residues" evidence="1">
    <location>
        <begin position="95"/>
        <end position="104"/>
    </location>
</feature>
<feature type="region of interest" description="Disordered" evidence="1">
    <location>
        <begin position="341"/>
        <end position="515"/>
    </location>
</feature>
<dbReference type="Pfam" id="PF00566">
    <property type="entry name" value="RabGAP-TBC"/>
    <property type="match status" value="1"/>
</dbReference>
<protein>
    <submittedName>
        <fullName evidence="3">USP6 N-terminal-like protein</fullName>
    </submittedName>
</protein>
<feature type="compositionally biased region" description="Low complexity" evidence="1">
    <location>
        <begin position="49"/>
        <end position="78"/>
    </location>
</feature>
<feature type="region of interest" description="Disordered" evidence="1">
    <location>
        <begin position="33"/>
        <end position="126"/>
    </location>
</feature>
<feature type="compositionally biased region" description="Basic and acidic residues" evidence="1">
    <location>
        <begin position="236"/>
        <end position="253"/>
    </location>
</feature>
<dbReference type="Gene3D" id="1.10.472.80">
    <property type="entry name" value="Ypt/Rab-GAP domain of gyp1p, domain 3"/>
    <property type="match status" value="1"/>
</dbReference>
<dbReference type="Proteomes" id="UP001321760">
    <property type="component" value="Unassembled WGS sequence"/>
</dbReference>
<dbReference type="PROSITE" id="PS50086">
    <property type="entry name" value="TBC_RABGAP"/>
    <property type="match status" value="1"/>
</dbReference>
<feature type="compositionally biased region" description="Polar residues" evidence="1">
    <location>
        <begin position="500"/>
        <end position="511"/>
    </location>
</feature>
<dbReference type="PANTHER" id="PTHR47219">
    <property type="entry name" value="RAB GTPASE-ACTIVATING PROTEIN 1-LIKE"/>
    <property type="match status" value="1"/>
</dbReference>
<gene>
    <name evidence="3" type="ORF">QBC34DRAFT_445099</name>
</gene>
<dbReference type="GO" id="GO:0005096">
    <property type="term" value="F:GTPase activator activity"/>
    <property type="evidence" value="ECO:0007669"/>
    <property type="project" value="TreeGrafter"/>
</dbReference>
<sequence>MAPQRYSSVRHKPRSSVRLAWDDSGLIAVRYEQTKQAEPPIPLPPPRNPLRTTTTSTSTTTPVLTRRLSSTGAVIPVTIVPPPVPPPQEEHPLFRSQQPASPETQADEWKRDSGLAPSSSSATLREEYEDVVYQKILDDIADAPSVYSGDEEQSPTSDAPSPIFDERDPTPAPLNILRSVPQSPVTPVSPAESPLEPLAVSSPTPTRASSLTSKLGLGKSFSIRSAGKRRLQKKTRSVDNFHFDTAATKDMDRVTSSNVGRSPNTQRSKSPPRAARPTDSAEDKETTAGQSQAMDSDFTPITTSIPEESLWDDFNNLSFSKRGSLMFGGKSDPLALFSMAHPGDMPVTPPRKVPETATDTVPTASAAATTDPTPAPGPGSAVATTRSDDATPDKPGSNVIQKSPSVPSIRVVSMDVERESQKVRSLYESGESLNWQDGGRGSYCERLEPTTEVPSDEEENVVYGFSFDRSSAYGFASPSTKTQSDTPPPDGDPSPIRSSLATTARPGSSSSLRRDRLEKGYERAGGLEDWEDVEGRDVDRYGFINQRRPGSATTAETPERSSQLTPNKKRNVLTKRPGSGYGGSPYGLRPPSRKVSARSLNTFASEISTSSRRSTRSSIRSATNRLPHNRDRRWMDEASDMLALQPGLTDIAEETKEGKAADTMRRKEAERTEKWRKMAKVIKQGEDNGHGMDFEFDTKNPKLIDRTWKGIPDCWRGAAWHSFLVTSAKRWKSTETDEQLMAEFRKLQDVSSPDDVQIDLDVPRTINGHIMFRKRYRGGQRLLFRVLHAISLYFPETGYVQGMASLAATLLCYYDEERCFVMMVRLWRFRGLERLYQPGFAGLMATLGDFEKRWLAGKDVADKLNELSIDATAYGTRWYLTLFNLSIPFPAQLRVWDVFMLLGECPPESSSTTEPPPSSLGDQTKAAEGGSTSSPGPTTTNGLDVLHATSAALIHALRDVLLDSDFENAMKALTAWIPVKDEDLLMKVARAEWKLHQNGNKKKEKDRVRGAG</sequence>
<feature type="compositionally biased region" description="Low complexity" evidence="1">
    <location>
        <begin position="929"/>
        <end position="940"/>
    </location>
</feature>
<feature type="region of interest" description="Disordered" evidence="1">
    <location>
        <begin position="143"/>
        <end position="312"/>
    </location>
</feature>
<dbReference type="GO" id="GO:0031267">
    <property type="term" value="F:small GTPase binding"/>
    <property type="evidence" value="ECO:0007669"/>
    <property type="project" value="TreeGrafter"/>
</dbReference>
<feature type="compositionally biased region" description="Polar residues" evidence="1">
    <location>
        <begin position="287"/>
        <end position="306"/>
    </location>
</feature>
<dbReference type="AlphaFoldDB" id="A0AAV9H626"/>
<feature type="region of interest" description="Disordered" evidence="1">
    <location>
        <begin position="606"/>
        <end position="625"/>
    </location>
</feature>
<dbReference type="Gene3D" id="1.10.8.270">
    <property type="entry name" value="putative rabgap domain of human tbc1 domain family member 14 like domains"/>
    <property type="match status" value="1"/>
</dbReference>
<reference evidence="3" key="2">
    <citation type="submission" date="2023-05" db="EMBL/GenBank/DDBJ databases">
        <authorList>
            <consortium name="Lawrence Berkeley National Laboratory"/>
            <person name="Steindorff A."/>
            <person name="Hensen N."/>
            <person name="Bonometti L."/>
            <person name="Westerberg I."/>
            <person name="Brannstrom I.O."/>
            <person name="Guillou S."/>
            <person name="Cros-Aarteil S."/>
            <person name="Calhoun S."/>
            <person name="Haridas S."/>
            <person name="Kuo A."/>
            <person name="Mondo S."/>
            <person name="Pangilinan J."/>
            <person name="Riley R."/>
            <person name="Labutti K."/>
            <person name="Andreopoulos B."/>
            <person name="Lipzen A."/>
            <person name="Chen C."/>
            <person name="Yanf M."/>
            <person name="Daum C."/>
            <person name="Ng V."/>
            <person name="Clum A."/>
            <person name="Ohm R."/>
            <person name="Martin F."/>
            <person name="Silar P."/>
            <person name="Natvig D."/>
            <person name="Lalanne C."/>
            <person name="Gautier V."/>
            <person name="Ament-Velasquez S.L."/>
            <person name="Kruys A."/>
            <person name="Hutchinson M.I."/>
            <person name="Powell A.J."/>
            <person name="Barry K."/>
            <person name="Miller A.N."/>
            <person name="Grigoriev I.V."/>
            <person name="Debuchy R."/>
            <person name="Gladieux P."/>
            <person name="Thoren M.H."/>
            <person name="Johannesson H."/>
        </authorList>
    </citation>
    <scope>NUCLEOTIDE SEQUENCE</scope>
    <source>
        <strain evidence="3">PSN243</strain>
    </source>
</reference>
<feature type="compositionally biased region" description="Pro residues" evidence="1">
    <location>
        <begin position="39"/>
        <end position="48"/>
    </location>
</feature>
<feature type="compositionally biased region" description="Low complexity" evidence="1">
    <location>
        <begin position="209"/>
        <end position="222"/>
    </location>
</feature>
<feature type="compositionally biased region" description="Low complexity" evidence="1">
    <location>
        <begin position="607"/>
        <end position="621"/>
    </location>
</feature>
<reference evidence="3" key="1">
    <citation type="journal article" date="2023" name="Mol. Phylogenet. Evol.">
        <title>Genome-scale phylogeny and comparative genomics of the fungal order Sordariales.</title>
        <authorList>
            <person name="Hensen N."/>
            <person name="Bonometti L."/>
            <person name="Westerberg I."/>
            <person name="Brannstrom I.O."/>
            <person name="Guillou S."/>
            <person name="Cros-Aarteil S."/>
            <person name="Calhoun S."/>
            <person name="Haridas S."/>
            <person name="Kuo A."/>
            <person name="Mondo S."/>
            <person name="Pangilinan J."/>
            <person name="Riley R."/>
            <person name="LaButti K."/>
            <person name="Andreopoulos B."/>
            <person name="Lipzen A."/>
            <person name="Chen C."/>
            <person name="Yan M."/>
            <person name="Daum C."/>
            <person name="Ng V."/>
            <person name="Clum A."/>
            <person name="Steindorff A."/>
            <person name="Ohm R.A."/>
            <person name="Martin F."/>
            <person name="Silar P."/>
            <person name="Natvig D.O."/>
            <person name="Lalanne C."/>
            <person name="Gautier V."/>
            <person name="Ament-Velasquez S.L."/>
            <person name="Kruys A."/>
            <person name="Hutchinson M.I."/>
            <person name="Powell A.J."/>
            <person name="Barry K."/>
            <person name="Miller A.N."/>
            <person name="Grigoriev I.V."/>
            <person name="Debuchy R."/>
            <person name="Gladieux P."/>
            <person name="Hiltunen Thoren M."/>
            <person name="Johannesson H."/>
        </authorList>
    </citation>
    <scope>NUCLEOTIDE SEQUENCE</scope>
    <source>
        <strain evidence="3">PSN243</strain>
    </source>
</reference>
<accession>A0AAV9H626</accession>
<dbReference type="InterPro" id="IPR000195">
    <property type="entry name" value="Rab-GAP-TBC_dom"/>
</dbReference>
<dbReference type="EMBL" id="MU865914">
    <property type="protein sequence ID" value="KAK4455490.1"/>
    <property type="molecule type" value="Genomic_DNA"/>
</dbReference>
<evidence type="ECO:0000313" key="3">
    <source>
        <dbReference type="EMBL" id="KAK4455490.1"/>
    </source>
</evidence>
<dbReference type="FunFam" id="1.10.8.270:FF:000023">
    <property type="entry name" value="TBC domain-containing protein C1778.09"/>
    <property type="match status" value="1"/>
</dbReference>
<feature type="compositionally biased region" description="Polar residues" evidence="1">
    <location>
        <begin position="551"/>
        <end position="566"/>
    </location>
</feature>
<evidence type="ECO:0000256" key="1">
    <source>
        <dbReference type="SAM" id="MobiDB-lite"/>
    </source>
</evidence>
<feature type="compositionally biased region" description="Low complexity" evidence="1">
    <location>
        <begin position="179"/>
        <end position="190"/>
    </location>
</feature>
<evidence type="ECO:0000259" key="2">
    <source>
        <dbReference type="PROSITE" id="PS50086"/>
    </source>
</evidence>
<organism evidence="3 4">
    <name type="scientific">Podospora aff. communis PSN243</name>
    <dbReference type="NCBI Taxonomy" id="3040156"/>
    <lineage>
        <taxon>Eukaryota</taxon>
        <taxon>Fungi</taxon>
        <taxon>Dikarya</taxon>
        <taxon>Ascomycota</taxon>
        <taxon>Pezizomycotina</taxon>
        <taxon>Sordariomycetes</taxon>
        <taxon>Sordariomycetidae</taxon>
        <taxon>Sordariales</taxon>
        <taxon>Podosporaceae</taxon>
        <taxon>Podospora</taxon>
    </lineage>
</organism>
<comment type="caution">
    <text evidence="3">The sequence shown here is derived from an EMBL/GenBank/DDBJ whole genome shotgun (WGS) entry which is preliminary data.</text>
</comment>
<proteinExistence type="predicted"/>
<feature type="compositionally biased region" description="Low complexity" evidence="1">
    <location>
        <begin position="356"/>
        <end position="372"/>
    </location>
</feature>
<dbReference type="InterPro" id="IPR050302">
    <property type="entry name" value="Rab_GAP_TBC_domain"/>
</dbReference>
<feature type="domain" description="Rab-GAP TBC" evidence="2">
    <location>
        <begin position="710"/>
        <end position="903"/>
    </location>
</feature>
<feature type="region of interest" description="Disordered" evidence="1">
    <location>
        <begin position="907"/>
        <end position="942"/>
    </location>
</feature>
<feature type="compositionally biased region" description="Polar residues" evidence="1">
    <location>
        <begin position="254"/>
        <end position="269"/>
    </location>
</feature>
<dbReference type="SUPFAM" id="SSF47923">
    <property type="entry name" value="Ypt/Rab-GAP domain of gyp1p"/>
    <property type="match status" value="2"/>
</dbReference>
<feature type="compositionally biased region" description="Basic residues" evidence="1">
    <location>
        <begin position="226"/>
        <end position="235"/>
    </location>
</feature>
<dbReference type="PANTHER" id="PTHR47219:SF9">
    <property type="entry name" value="GTPASE ACTIVATING PROTEIN AND CENTROSOME-ASSOCIATED, ISOFORM B"/>
    <property type="match status" value="1"/>
</dbReference>
<dbReference type="InterPro" id="IPR035969">
    <property type="entry name" value="Rab-GAP_TBC_sf"/>
</dbReference>
<feature type="region of interest" description="Disordered" evidence="1">
    <location>
        <begin position="541"/>
        <end position="594"/>
    </location>
</feature>
<evidence type="ECO:0000313" key="4">
    <source>
        <dbReference type="Proteomes" id="UP001321760"/>
    </source>
</evidence>
<dbReference type="SMART" id="SM00164">
    <property type="entry name" value="TBC"/>
    <property type="match status" value="1"/>
</dbReference>
<keyword evidence="4" id="KW-1185">Reference proteome</keyword>
<dbReference type="FunFam" id="1.10.472.80:FF:000055">
    <property type="entry name" value="TBC domain-containing protein C1778.09"/>
    <property type="match status" value="1"/>
</dbReference>